<dbReference type="RefSeq" id="WP_133187159.1">
    <property type="nucleotide sequence ID" value="NZ_BNAQ01000004.1"/>
</dbReference>
<dbReference type="Proteomes" id="UP000652430">
    <property type="component" value="Unassembled WGS sequence"/>
</dbReference>
<proteinExistence type="predicted"/>
<name>A0ABQ3LPT0_9SPHN</name>
<feature type="signal peptide" evidence="1">
    <location>
        <begin position="1"/>
        <end position="25"/>
    </location>
</feature>
<sequence>MRRQPDHGLLLAAVLMAAGATPAAAREPASWQADLDAGVSILPGRDTQWSDFAISLGRVGPETVTAAQIQRARRFGRSEYLIGARHEHRIDDALDLYGGFAIGTGNRFLPDWRVDAGLSQRVSRTAAHTDLLRFGAGIARYGQGTVITLMPGAMRYFASRNAFIGIDAIAVDAPDARWRFGARGQAGFDLNRRLAARAWLGIAPETERGRTEIVRSAALGLIVSGARRRSFRLTLAGENRAIGPDRVTVSIGITQAF</sequence>
<evidence type="ECO:0000256" key="1">
    <source>
        <dbReference type="SAM" id="SignalP"/>
    </source>
</evidence>
<dbReference type="NCBIfam" id="TIGR04390">
    <property type="entry name" value="OMP_YaiO_dom"/>
    <property type="match status" value="1"/>
</dbReference>
<accession>A0ABQ3LPT0</accession>
<organism evidence="3 4">
    <name type="scientific">Sphingomonas glacialis</name>
    <dbReference type="NCBI Taxonomy" id="658225"/>
    <lineage>
        <taxon>Bacteria</taxon>
        <taxon>Pseudomonadati</taxon>
        <taxon>Pseudomonadota</taxon>
        <taxon>Alphaproteobacteria</taxon>
        <taxon>Sphingomonadales</taxon>
        <taxon>Sphingomonadaceae</taxon>
        <taxon>Sphingomonas</taxon>
    </lineage>
</organism>
<dbReference type="EMBL" id="BNAQ01000004">
    <property type="protein sequence ID" value="GHH20449.1"/>
    <property type="molecule type" value="Genomic_DNA"/>
</dbReference>
<evidence type="ECO:0000313" key="3">
    <source>
        <dbReference type="EMBL" id="GHH20449.1"/>
    </source>
</evidence>
<feature type="domain" description="YaiO beta-barrel" evidence="2">
    <location>
        <begin position="45"/>
        <end position="158"/>
    </location>
</feature>
<reference evidence="4" key="1">
    <citation type="journal article" date="2019" name="Int. J. Syst. Evol. Microbiol.">
        <title>The Global Catalogue of Microorganisms (GCM) 10K type strain sequencing project: providing services to taxonomists for standard genome sequencing and annotation.</title>
        <authorList>
            <consortium name="The Broad Institute Genomics Platform"/>
            <consortium name="The Broad Institute Genome Sequencing Center for Infectious Disease"/>
            <person name="Wu L."/>
            <person name="Ma J."/>
        </authorList>
    </citation>
    <scope>NUCLEOTIDE SEQUENCE [LARGE SCALE GENOMIC DNA]</scope>
    <source>
        <strain evidence="4">CGMCC 1.8957</strain>
    </source>
</reference>
<evidence type="ECO:0000313" key="4">
    <source>
        <dbReference type="Proteomes" id="UP000652430"/>
    </source>
</evidence>
<gene>
    <name evidence="3" type="ORF">GCM10008023_28340</name>
</gene>
<keyword evidence="1" id="KW-0732">Signal</keyword>
<keyword evidence="4" id="KW-1185">Reference proteome</keyword>
<evidence type="ECO:0000259" key="2">
    <source>
        <dbReference type="Pfam" id="PF19413"/>
    </source>
</evidence>
<dbReference type="Pfam" id="PF19413">
    <property type="entry name" value="YaiO"/>
    <property type="match status" value="1"/>
</dbReference>
<feature type="chain" id="PRO_5045826930" description="YaiO beta-barrel domain-containing protein" evidence="1">
    <location>
        <begin position="26"/>
        <end position="257"/>
    </location>
</feature>
<comment type="caution">
    <text evidence="3">The sequence shown here is derived from an EMBL/GenBank/DDBJ whole genome shotgun (WGS) entry which is preliminary data.</text>
</comment>
<protein>
    <recommendedName>
        <fullName evidence="2">YaiO beta-barrel domain-containing protein</fullName>
    </recommendedName>
</protein>
<dbReference type="InterPro" id="IPR030887">
    <property type="entry name" value="Beta-barrel_YaiO"/>
</dbReference>